<evidence type="ECO:0000256" key="3">
    <source>
        <dbReference type="ARBA" id="ARBA00022630"/>
    </source>
</evidence>
<dbReference type="InterPro" id="IPR000415">
    <property type="entry name" value="Nitroreductase-like"/>
</dbReference>
<organism evidence="8 9">
    <name type="scientific">Paludibacter jiangxiensis</name>
    <dbReference type="NCBI Taxonomy" id="681398"/>
    <lineage>
        <taxon>Bacteria</taxon>
        <taxon>Pseudomonadati</taxon>
        <taxon>Bacteroidota</taxon>
        <taxon>Bacteroidia</taxon>
        <taxon>Bacteroidales</taxon>
        <taxon>Paludibacteraceae</taxon>
        <taxon>Paludibacter</taxon>
    </lineage>
</organism>
<feature type="compositionally biased region" description="Basic and acidic residues" evidence="6">
    <location>
        <begin position="158"/>
        <end position="172"/>
    </location>
</feature>
<dbReference type="InterPro" id="IPR029479">
    <property type="entry name" value="Nitroreductase"/>
</dbReference>
<keyword evidence="3" id="KW-0285">Flavoprotein</keyword>
<dbReference type="RefSeq" id="WP_068705602.1">
    <property type="nucleotide sequence ID" value="NZ_BDCR01000004.1"/>
</dbReference>
<dbReference type="Gene3D" id="3.40.109.10">
    <property type="entry name" value="NADH Oxidase"/>
    <property type="match status" value="1"/>
</dbReference>
<evidence type="ECO:0000313" key="8">
    <source>
        <dbReference type="EMBL" id="GAT63945.1"/>
    </source>
</evidence>
<evidence type="ECO:0000256" key="6">
    <source>
        <dbReference type="SAM" id="MobiDB-lite"/>
    </source>
</evidence>
<reference evidence="9" key="1">
    <citation type="submission" date="2016-04" db="EMBL/GenBank/DDBJ databases">
        <title>Draft genome sequence of Paludibacter jiangxiensis strain NM7.</title>
        <authorList>
            <person name="Qiu Y."/>
            <person name="Matsuura N."/>
            <person name="Ohashi A."/>
            <person name="Tourlousse M.D."/>
            <person name="Sekiguchi Y."/>
        </authorList>
    </citation>
    <scope>NUCLEOTIDE SEQUENCE [LARGE SCALE GENOMIC DNA]</scope>
    <source>
        <strain evidence="9">NM7</strain>
    </source>
</reference>
<gene>
    <name evidence="8" type="ORF">PJIAN_4488</name>
</gene>
<dbReference type="STRING" id="681398.PJIAN_4488"/>
<dbReference type="Pfam" id="PF00881">
    <property type="entry name" value="Nitroreductase"/>
    <property type="match status" value="2"/>
</dbReference>
<name>A0A161LFN2_9BACT</name>
<evidence type="ECO:0000259" key="7">
    <source>
        <dbReference type="Pfam" id="PF00881"/>
    </source>
</evidence>
<accession>A0A161LFN2</accession>
<feature type="domain" description="Nitroreductase" evidence="7">
    <location>
        <begin position="7"/>
        <end position="61"/>
    </location>
</feature>
<keyword evidence="5" id="KW-0560">Oxidoreductase</keyword>
<sequence>MSFIEFARKRHSVRSFKAQSVEQEKIEYLLEAARIAPSAVNFQPWKMIVVTDKALLNQLQDCYPREWFSTAPACIVVCGDHNRSWKRSSDEKDYCDVDVAIAITHLTLAAADQGLGTCWICNFDVRKCVAALSIPKHMEPIAIIPVGYPTDPEDLTEEDKQRKPLSELVEYR</sequence>
<evidence type="ECO:0000256" key="4">
    <source>
        <dbReference type="ARBA" id="ARBA00022643"/>
    </source>
</evidence>
<dbReference type="OrthoDB" id="9809288at2"/>
<comment type="cofactor">
    <cofactor evidence="1">
        <name>FMN</name>
        <dbReference type="ChEBI" id="CHEBI:58210"/>
    </cofactor>
</comment>
<comment type="caution">
    <text evidence="8">The sequence shown here is derived from an EMBL/GenBank/DDBJ whole genome shotgun (WGS) entry which is preliminary data.</text>
</comment>
<dbReference type="PANTHER" id="PTHR43673">
    <property type="entry name" value="NAD(P)H NITROREDUCTASE YDGI-RELATED"/>
    <property type="match status" value="1"/>
</dbReference>
<dbReference type="Proteomes" id="UP000076586">
    <property type="component" value="Unassembled WGS sequence"/>
</dbReference>
<keyword evidence="9" id="KW-1185">Reference proteome</keyword>
<protein>
    <submittedName>
        <fullName evidence="8">Nitroreductase</fullName>
    </submittedName>
</protein>
<reference evidence="9" key="2">
    <citation type="journal article" date="2017" name="Genome Announc.">
        <title>Draft genome sequence of Paludibacter jiangxiensis NM7(T), a propionate-producing fermentative bacterium.</title>
        <authorList>
            <person name="Qiu Y.-L."/>
            <person name="Tourlousse D.M."/>
            <person name="Matsuura N."/>
            <person name="Ohashi A."/>
            <person name="Sekiguchi Y."/>
        </authorList>
    </citation>
    <scope>NUCLEOTIDE SEQUENCE [LARGE SCALE GENOMIC DNA]</scope>
    <source>
        <strain evidence="9">NM7</strain>
    </source>
</reference>
<dbReference type="AlphaFoldDB" id="A0A161LFN2"/>
<dbReference type="GO" id="GO:0016491">
    <property type="term" value="F:oxidoreductase activity"/>
    <property type="evidence" value="ECO:0007669"/>
    <property type="project" value="UniProtKB-KW"/>
</dbReference>
<evidence type="ECO:0000256" key="5">
    <source>
        <dbReference type="ARBA" id="ARBA00023002"/>
    </source>
</evidence>
<dbReference type="PANTHER" id="PTHR43673:SF2">
    <property type="entry name" value="NITROREDUCTASE"/>
    <property type="match status" value="1"/>
</dbReference>
<keyword evidence="4" id="KW-0288">FMN</keyword>
<feature type="region of interest" description="Disordered" evidence="6">
    <location>
        <begin position="152"/>
        <end position="172"/>
    </location>
</feature>
<evidence type="ECO:0000313" key="9">
    <source>
        <dbReference type="Proteomes" id="UP000076586"/>
    </source>
</evidence>
<comment type="similarity">
    <text evidence="2">Belongs to the nitroreductase family.</text>
</comment>
<dbReference type="EMBL" id="BDCR01000004">
    <property type="protein sequence ID" value="GAT63945.1"/>
    <property type="molecule type" value="Genomic_DNA"/>
</dbReference>
<evidence type="ECO:0000256" key="2">
    <source>
        <dbReference type="ARBA" id="ARBA00007118"/>
    </source>
</evidence>
<proteinExistence type="inferred from homology"/>
<evidence type="ECO:0000256" key="1">
    <source>
        <dbReference type="ARBA" id="ARBA00001917"/>
    </source>
</evidence>
<dbReference type="CDD" id="cd20609">
    <property type="entry name" value="nitroreductase"/>
    <property type="match status" value="1"/>
</dbReference>
<dbReference type="SUPFAM" id="SSF55469">
    <property type="entry name" value="FMN-dependent nitroreductase-like"/>
    <property type="match status" value="1"/>
</dbReference>
<feature type="domain" description="Nitroreductase" evidence="7">
    <location>
        <begin position="65"/>
        <end position="148"/>
    </location>
</feature>